<protein>
    <recommendedName>
        <fullName evidence="3">Reverse transcriptase domain-containing protein</fullName>
    </recommendedName>
</protein>
<organism evidence="1 2">
    <name type="scientific">Necator americanus</name>
    <name type="common">Human hookworm</name>
    <dbReference type="NCBI Taxonomy" id="51031"/>
    <lineage>
        <taxon>Eukaryota</taxon>
        <taxon>Metazoa</taxon>
        <taxon>Ecdysozoa</taxon>
        <taxon>Nematoda</taxon>
        <taxon>Chromadorea</taxon>
        <taxon>Rhabditida</taxon>
        <taxon>Rhabditina</taxon>
        <taxon>Rhabditomorpha</taxon>
        <taxon>Strongyloidea</taxon>
        <taxon>Ancylostomatidae</taxon>
        <taxon>Bunostominae</taxon>
        <taxon>Necator</taxon>
    </lineage>
</organism>
<gene>
    <name evidence="1" type="primary">Necator_chrX.g24919</name>
    <name evidence="1" type="ORF">RB195_024754</name>
</gene>
<dbReference type="PANTHER" id="PTHR47027">
    <property type="entry name" value="REVERSE TRANSCRIPTASE DOMAIN-CONTAINING PROTEIN"/>
    <property type="match status" value="1"/>
</dbReference>
<dbReference type="EMBL" id="JAVFWL010000006">
    <property type="protein sequence ID" value="KAK6764546.1"/>
    <property type="molecule type" value="Genomic_DNA"/>
</dbReference>
<keyword evidence="2" id="KW-1185">Reference proteome</keyword>
<evidence type="ECO:0000313" key="1">
    <source>
        <dbReference type="EMBL" id="KAK6764546.1"/>
    </source>
</evidence>
<proteinExistence type="predicted"/>
<accession>A0ABR1ERL8</accession>
<evidence type="ECO:0000313" key="2">
    <source>
        <dbReference type="Proteomes" id="UP001303046"/>
    </source>
</evidence>
<dbReference type="Proteomes" id="UP001303046">
    <property type="component" value="Unassembled WGS sequence"/>
</dbReference>
<name>A0ABR1ERL8_NECAM</name>
<comment type="caution">
    <text evidence="1">The sequence shown here is derived from an EMBL/GenBank/DDBJ whole genome shotgun (WGS) entry which is preliminary data.</text>
</comment>
<dbReference type="PANTHER" id="PTHR47027:SF20">
    <property type="entry name" value="REVERSE TRANSCRIPTASE-LIKE PROTEIN WITH RNA-DIRECTED DNA POLYMERASE DOMAIN"/>
    <property type="match status" value="1"/>
</dbReference>
<reference evidence="1 2" key="1">
    <citation type="submission" date="2023-08" db="EMBL/GenBank/DDBJ databases">
        <title>A Necator americanus chromosomal reference genome.</title>
        <authorList>
            <person name="Ilik V."/>
            <person name="Petrzelkova K.J."/>
            <person name="Pardy F."/>
            <person name="Fuh T."/>
            <person name="Niatou-Singa F.S."/>
            <person name="Gouil Q."/>
            <person name="Baker L."/>
            <person name="Ritchie M.E."/>
            <person name="Jex A.R."/>
            <person name="Gazzola D."/>
            <person name="Li H."/>
            <person name="Toshio Fujiwara R."/>
            <person name="Zhan B."/>
            <person name="Aroian R.V."/>
            <person name="Pafco B."/>
            <person name="Schwarz E.M."/>
        </authorList>
    </citation>
    <scope>NUCLEOTIDE SEQUENCE [LARGE SCALE GENOMIC DNA]</scope>
    <source>
        <strain evidence="1 2">Aroian</strain>
        <tissue evidence="1">Whole animal</tissue>
    </source>
</reference>
<evidence type="ECO:0008006" key="3">
    <source>
        <dbReference type="Google" id="ProtNLM"/>
    </source>
</evidence>
<sequence length="199" mass="22330">MPLCLTFIDLKKPFDTIETEAVIEALDNQGVRTPYIKILRELYSKSTTKISPFYTDVIIDVKRGLRQGDAISPKIFSGILKNAMRVLHQPGGMLAGFNETCNKIGLQLNIGKTMFMRNGLVCDAPFSLNGKNISECSSYVYLGREINMMNGLTLEQGRRKRAAWGAYKSIEDVVKKTRNTRLRAHLFDTTVLSALTYAL</sequence>